<dbReference type="InterPro" id="IPR044855">
    <property type="entry name" value="CoA-Trfase_III_dom3_sf"/>
</dbReference>
<dbReference type="AlphaFoldDB" id="A0A0D1D8M3"/>
<dbReference type="OrthoDB" id="7208981at2"/>
<dbReference type="SUPFAM" id="SSF89796">
    <property type="entry name" value="CoA-transferase family III (CaiB/BaiF)"/>
    <property type="match status" value="1"/>
</dbReference>
<dbReference type="InterPro" id="IPR003673">
    <property type="entry name" value="CoA-Trfase_fam_III"/>
</dbReference>
<dbReference type="InterPro" id="IPR023606">
    <property type="entry name" value="CoA-Trfase_III_dom_1_sf"/>
</dbReference>
<dbReference type="PANTHER" id="PTHR48207">
    <property type="entry name" value="SUCCINATE--HYDROXYMETHYLGLUTARATE COA-TRANSFERASE"/>
    <property type="match status" value="1"/>
</dbReference>
<dbReference type="EMBL" id="JYFE01000037">
    <property type="protein sequence ID" value="KIT16263.1"/>
    <property type="molecule type" value="Genomic_DNA"/>
</dbReference>
<evidence type="ECO:0000313" key="2">
    <source>
        <dbReference type="EMBL" id="KIT16263.1"/>
    </source>
</evidence>
<comment type="caution">
    <text evidence="2">The sequence shown here is derived from an EMBL/GenBank/DDBJ whole genome shotgun (WGS) entry which is preliminary data.</text>
</comment>
<accession>A0A0D1D8M3</accession>
<dbReference type="EC" id="2.8.3.15" evidence="2"/>
<dbReference type="Gene3D" id="3.40.50.10540">
    <property type="entry name" value="Crotonobetainyl-coa:carnitine coa-transferase, domain 1"/>
    <property type="match status" value="1"/>
</dbReference>
<keyword evidence="1 2" id="KW-0808">Transferase</keyword>
<dbReference type="GO" id="GO:0033877">
    <property type="term" value="F:succinyl-CoA:(R)-benzylsuccinate CoA-transferase activity"/>
    <property type="evidence" value="ECO:0007669"/>
    <property type="project" value="UniProtKB-EC"/>
</dbReference>
<dbReference type="RefSeq" id="WP_043918831.1">
    <property type="nucleotide sequence ID" value="NZ_FZPF01000006.1"/>
</dbReference>
<dbReference type="Proteomes" id="UP000032232">
    <property type="component" value="Unassembled WGS sequence"/>
</dbReference>
<dbReference type="PATRIC" id="fig|935700.4.peg.2082"/>
<evidence type="ECO:0000313" key="3">
    <source>
        <dbReference type="Proteomes" id="UP000032232"/>
    </source>
</evidence>
<reference evidence="2 3" key="1">
    <citation type="submission" date="2015-02" db="EMBL/GenBank/DDBJ databases">
        <title>Genome Sequence of Jannaschia aquimarina DSM28248, a member of the Roseobacter clade.</title>
        <authorList>
            <person name="Voget S."/>
            <person name="Daniel R."/>
        </authorList>
    </citation>
    <scope>NUCLEOTIDE SEQUENCE [LARGE SCALE GENOMIC DNA]</scope>
    <source>
        <strain evidence="2 3">GSW-M26</strain>
    </source>
</reference>
<sequence>MTEGPLTGLRVVDFTHVLAGPACGYMLGLLGADVIKVEGPNGDAMRWRGGTDADAAKAGRSTAWLTQAAGKRSIVLDLETEFGRDAMMRLLERADILVENHLPETLRHLGLDDLTKRFPRLIHCAMTGYGRGGDLQDAPAYDVNIQAASGLMSLTGTEATGPLRAGAPVMDYATALAAGFAICAALYRRERTGEGGLVDVSMFETGLTLMASSVADMTATGRVPRARGNAANSRSPSAGTFPCREGLLSLGVNEEHQFDALARALGRDDWLADPRFATRAARGQNGAALEQALLAALSERDATDWESILRAAGVPAAELRGLDAALALPQVDARGFLADIGGVHVPTLPFRIGEHAPRPSGPPRELGVDTDEILAELGLVQKART</sequence>
<protein>
    <submittedName>
        <fullName evidence="2">BbsF_2 protein</fullName>
        <ecNumber evidence="2">2.8.3.15</ecNumber>
    </submittedName>
</protein>
<proteinExistence type="predicted"/>
<dbReference type="PANTHER" id="PTHR48207:SF3">
    <property type="entry name" value="SUCCINATE--HYDROXYMETHYLGLUTARATE COA-TRANSFERASE"/>
    <property type="match status" value="1"/>
</dbReference>
<dbReference type="InterPro" id="IPR050483">
    <property type="entry name" value="CoA-transferase_III_domain"/>
</dbReference>
<organism evidence="2 3">
    <name type="scientific">Jannaschia aquimarina</name>
    <dbReference type="NCBI Taxonomy" id="935700"/>
    <lineage>
        <taxon>Bacteria</taxon>
        <taxon>Pseudomonadati</taxon>
        <taxon>Pseudomonadota</taxon>
        <taxon>Alphaproteobacteria</taxon>
        <taxon>Rhodobacterales</taxon>
        <taxon>Roseobacteraceae</taxon>
        <taxon>Jannaschia</taxon>
    </lineage>
</organism>
<dbReference type="Gene3D" id="3.30.1540.10">
    <property type="entry name" value="formyl-coa transferase, domain 3"/>
    <property type="match status" value="1"/>
</dbReference>
<evidence type="ECO:0000256" key="1">
    <source>
        <dbReference type="ARBA" id="ARBA00022679"/>
    </source>
</evidence>
<dbReference type="Pfam" id="PF02515">
    <property type="entry name" value="CoA_transf_3"/>
    <property type="match status" value="1"/>
</dbReference>
<keyword evidence="3" id="KW-1185">Reference proteome</keyword>
<name>A0A0D1D8M3_9RHOB</name>
<dbReference type="STRING" id="935700.jaqu_20150"/>
<gene>
    <name evidence="2" type="primary">bbsF_2</name>
    <name evidence="2" type="ORF">jaqu_20150</name>
</gene>